<evidence type="ECO:0000313" key="4">
    <source>
        <dbReference type="Proteomes" id="UP000515135"/>
    </source>
</evidence>
<evidence type="ECO:0000256" key="3">
    <source>
        <dbReference type="SAM" id="Phobius"/>
    </source>
</evidence>
<evidence type="ECO:0000256" key="1">
    <source>
        <dbReference type="ARBA" id="ARBA00023157"/>
    </source>
</evidence>
<name>A0A6P4Z9D9_BRABE</name>
<dbReference type="OrthoDB" id="5877743at2759"/>
<keyword evidence="4" id="KW-1185">Reference proteome</keyword>
<dbReference type="Proteomes" id="UP000515135">
    <property type="component" value="Unplaced"/>
</dbReference>
<keyword evidence="3" id="KW-1133">Transmembrane helix</keyword>
<organism evidence="4 5">
    <name type="scientific">Branchiostoma belcheri</name>
    <name type="common">Amphioxus</name>
    <dbReference type="NCBI Taxonomy" id="7741"/>
    <lineage>
        <taxon>Eukaryota</taxon>
        <taxon>Metazoa</taxon>
        <taxon>Chordata</taxon>
        <taxon>Cephalochordata</taxon>
        <taxon>Leptocardii</taxon>
        <taxon>Amphioxiformes</taxon>
        <taxon>Branchiostomatidae</taxon>
        <taxon>Branchiostoma</taxon>
    </lineage>
</organism>
<dbReference type="AlphaFoldDB" id="A0A6P4Z9D9"/>
<dbReference type="CDD" id="cd00112">
    <property type="entry name" value="LDLa"/>
    <property type="match status" value="1"/>
</dbReference>
<dbReference type="SUPFAM" id="SSF49785">
    <property type="entry name" value="Galactose-binding domain-like"/>
    <property type="match status" value="1"/>
</dbReference>
<reference evidence="5" key="1">
    <citation type="submission" date="2025-08" db="UniProtKB">
        <authorList>
            <consortium name="RefSeq"/>
        </authorList>
    </citation>
    <scope>IDENTIFICATION</scope>
    <source>
        <tissue evidence="5">Gonad</tissue>
    </source>
</reference>
<feature type="region of interest" description="Disordered" evidence="2">
    <location>
        <begin position="171"/>
        <end position="203"/>
    </location>
</feature>
<accession>A0A6P4Z9D9</accession>
<dbReference type="InterPro" id="IPR008979">
    <property type="entry name" value="Galactose-bd-like_sf"/>
</dbReference>
<evidence type="ECO:0000256" key="2">
    <source>
        <dbReference type="SAM" id="MobiDB-lite"/>
    </source>
</evidence>
<sequence>MANWVCDDFDDCTDGSDEAVCELEDEGDWIAVQGGWILDSIGQNAAYAVADSSRGSIWNAGGQNQYYNNWYIVMDFQVPHTVQHLRLINYGDLYHDIMSFRLETSPTAEPYQWTEVYFTDTAQVEHSIPQIFSGFSGSGRYWRFTATETFEGWQPWLKDLKFHGFITPEETTTTTAPTTIPTTTTEAETTTTTVAPPIPTTSTTQATTFTLPTEPDNNSTSPPPTAPLINATQRMGEGGAVGASTGGASGGAVAGGVVGTLAVLGVVGAAGGYLLYKKKRTAVEPKA</sequence>
<keyword evidence="1" id="KW-1015">Disulfide bond</keyword>
<proteinExistence type="predicted"/>
<dbReference type="GeneID" id="109476720"/>
<feature type="transmembrane region" description="Helical" evidence="3">
    <location>
        <begin position="253"/>
        <end position="276"/>
    </location>
</feature>
<protein>
    <submittedName>
        <fullName evidence="5">Uncharacterized protein LOC109476720</fullName>
    </submittedName>
</protein>
<dbReference type="KEGG" id="bbel:109476720"/>
<dbReference type="Gene3D" id="2.60.120.260">
    <property type="entry name" value="Galactose-binding domain-like"/>
    <property type="match status" value="1"/>
</dbReference>
<keyword evidence="3" id="KW-0472">Membrane</keyword>
<evidence type="ECO:0000313" key="5">
    <source>
        <dbReference type="RefSeq" id="XP_019633283.1"/>
    </source>
</evidence>
<dbReference type="RefSeq" id="XP_019633283.1">
    <property type="nucleotide sequence ID" value="XM_019777724.1"/>
</dbReference>
<dbReference type="InterPro" id="IPR002172">
    <property type="entry name" value="LDrepeatLR_classA_rpt"/>
</dbReference>
<keyword evidence="3" id="KW-0812">Transmembrane</keyword>
<gene>
    <name evidence="5" type="primary">LOC109476720</name>
</gene>
<dbReference type="Gene3D" id="4.10.1220.10">
    <property type="entry name" value="EGF-type module"/>
    <property type="match status" value="1"/>
</dbReference>